<dbReference type="GO" id="GO:0046872">
    <property type="term" value="F:metal ion binding"/>
    <property type="evidence" value="ECO:0007669"/>
    <property type="project" value="UniProtKB-KW"/>
</dbReference>
<dbReference type="PROSITE" id="PS00726">
    <property type="entry name" value="AP_NUCLEASE_F1_1"/>
    <property type="match status" value="1"/>
</dbReference>
<dbReference type="GO" id="GO:0008081">
    <property type="term" value="F:phosphoric diester hydrolase activity"/>
    <property type="evidence" value="ECO:0007669"/>
    <property type="project" value="TreeGrafter"/>
</dbReference>
<dbReference type="Pfam" id="PF03372">
    <property type="entry name" value="Exo_endo_phos"/>
    <property type="match status" value="1"/>
</dbReference>
<comment type="cofactor">
    <cofactor evidence="1">
        <name>Mg(2+)</name>
        <dbReference type="ChEBI" id="CHEBI:18420"/>
    </cofactor>
</comment>
<evidence type="ECO:0000256" key="4">
    <source>
        <dbReference type="ARBA" id="ARBA00022801"/>
    </source>
</evidence>
<evidence type="ECO:0000259" key="6">
    <source>
        <dbReference type="Pfam" id="PF03372"/>
    </source>
</evidence>
<evidence type="ECO:0000256" key="5">
    <source>
        <dbReference type="ARBA" id="ARBA00022842"/>
    </source>
</evidence>
<dbReference type="GO" id="GO:0008311">
    <property type="term" value="F:double-stranded DNA 3'-5' DNA exonuclease activity"/>
    <property type="evidence" value="ECO:0007669"/>
    <property type="project" value="TreeGrafter"/>
</dbReference>
<comment type="similarity">
    <text evidence="2">Belongs to the DNA repair enzymes AP/ExoA family.</text>
</comment>
<reference evidence="7" key="1">
    <citation type="submission" date="2018-05" db="EMBL/GenBank/DDBJ databases">
        <authorList>
            <person name="Lanie J.A."/>
            <person name="Ng W.-L."/>
            <person name="Kazmierczak K.M."/>
            <person name="Andrzejewski T.M."/>
            <person name="Davidsen T.M."/>
            <person name="Wayne K.J."/>
            <person name="Tettelin H."/>
            <person name="Glass J.I."/>
            <person name="Rusch D."/>
            <person name="Podicherti R."/>
            <person name="Tsui H.-C.T."/>
            <person name="Winkler M.E."/>
        </authorList>
    </citation>
    <scope>NUCLEOTIDE SEQUENCE</scope>
</reference>
<evidence type="ECO:0000256" key="2">
    <source>
        <dbReference type="ARBA" id="ARBA00007092"/>
    </source>
</evidence>
<dbReference type="PANTHER" id="PTHR22748:SF6">
    <property type="entry name" value="DNA-(APURINIC OR APYRIMIDINIC SITE) ENDONUCLEASE"/>
    <property type="match status" value="1"/>
</dbReference>
<dbReference type="InterPro" id="IPR020847">
    <property type="entry name" value="AP_endonuclease_F1_BS"/>
</dbReference>
<keyword evidence="5" id="KW-0460">Magnesium</keyword>
<dbReference type="InterPro" id="IPR004808">
    <property type="entry name" value="AP_endonuc_1"/>
</dbReference>
<evidence type="ECO:0000256" key="3">
    <source>
        <dbReference type="ARBA" id="ARBA00022723"/>
    </source>
</evidence>
<dbReference type="InterPro" id="IPR005135">
    <property type="entry name" value="Endo/exonuclease/phosphatase"/>
</dbReference>
<dbReference type="SUPFAM" id="SSF56219">
    <property type="entry name" value="DNase I-like"/>
    <property type="match status" value="1"/>
</dbReference>
<organism evidence="7">
    <name type="scientific">marine metagenome</name>
    <dbReference type="NCBI Taxonomy" id="408172"/>
    <lineage>
        <taxon>unclassified sequences</taxon>
        <taxon>metagenomes</taxon>
        <taxon>ecological metagenomes</taxon>
    </lineage>
</organism>
<evidence type="ECO:0000313" key="7">
    <source>
        <dbReference type="EMBL" id="SVB22105.1"/>
    </source>
</evidence>
<sequence>MRLFSWNVNGVRAATKKGLLDWLEYEAPDVLCIQETKAHVDQLTSEILVDHGYHAYWHSGERRGYSGVATFCKEEPYFVQEGLGIDRYDAEGRVLVTEHDGFLLYNIYFPNGQKDDIRLKYKLDFYDDLLPIINEQVESGNNVIVAGDWNTAHHPIDLARPKENVKTSGFMPIEREKLDEYVEHGWADTFRLFHDEPDQYSWWSYRMGARARNVGWRIDYFFVNSELAELCVDADIHQDVMGSDHCPVSLELDL</sequence>
<feature type="domain" description="Endonuclease/exonuclease/phosphatase" evidence="6">
    <location>
        <begin position="5"/>
        <end position="245"/>
    </location>
</feature>
<dbReference type="NCBIfam" id="TIGR00633">
    <property type="entry name" value="xth"/>
    <property type="match status" value="1"/>
</dbReference>
<name>A0A382C7N1_9ZZZZ</name>
<keyword evidence="3" id="KW-0479">Metal-binding</keyword>
<evidence type="ECO:0000256" key="1">
    <source>
        <dbReference type="ARBA" id="ARBA00001946"/>
    </source>
</evidence>
<dbReference type="InterPro" id="IPR036691">
    <property type="entry name" value="Endo/exonu/phosph_ase_sf"/>
</dbReference>
<accession>A0A382C7N1</accession>
<dbReference type="PANTHER" id="PTHR22748">
    <property type="entry name" value="AP ENDONUCLEASE"/>
    <property type="match status" value="1"/>
</dbReference>
<dbReference type="AlphaFoldDB" id="A0A382C7N1"/>
<dbReference type="GO" id="GO:0003906">
    <property type="term" value="F:DNA-(apurinic or apyrimidinic site) endonuclease activity"/>
    <property type="evidence" value="ECO:0007669"/>
    <property type="project" value="TreeGrafter"/>
</dbReference>
<dbReference type="Gene3D" id="3.60.10.10">
    <property type="entry name" value="Endonuclease/exonuclease/phosphatase"/>
    <property type="match status" value="1"/>
</dbReference>
<protein>
    <recommendedName>
        <fullName evidence="6">Endonuclease/exonuclease/phosphatase domain-containing protein</fullName>
    </recommendedName>
</protein>
<keyword evidence="4" id="KW-0378">Hydrolase</keyword>
<dbReference type="GO" id="GO:0006284">
    <property type="term" value="P:base-excision repair"/>
    <property type="evidence" value="ECO:0007669"/>
    <property type="project" value="TreeGrafter"/>
</dbReference>
<gene>
    <name evidence="7" type="ORF">METZ01_LOCUS174959</name>
</gene>
<dbReference type="EMBL" id="UINC01033202">
    <property type="protein sequence ID" value="SVB22105.1"/>
    <property type="molecule type" value="Genomic_DNA"/>
</dbReference>
<dbReference type="GO" id="GO:0003677">
    <property type="term" value="F:DNA binding"/>
    <property type="evidence" value="ECO:0007669"/>
    <property type="project" value="InterPro"/>
</dbReference>
<dbReference type="PROSITE" id="PS51435">
    <property type="entry name" value="AP_NUCLEASE_F1_4"/>
    <property type="match status" value="1"/>
</dbReference>
<proteinExistence type="inferred from homology"/>
<dbReference type="FunFam" id="3.60.10.10:FF:000026">
    <property type="entry name" value="Exodeoxyribonuclease III"/>
    <property type="match status" value="1"/>
</dbReference>
<dbReference type="NCBIfam" id="TIGR00195">
    <property type="entry name" value="exoDNase_III"/>
    <property type="match status" value="1"/>
</dbReference>